<dbReference type="Proteomes" id="UP001153269">
    <property type="component" value="Unassembled WGS sequence"/>
</dbReference>
<organism evidence="2 3">
    <name type="scientific">Pleuronectes platessa</name>
    <name type="common">European plaice</name>
    <dbReference type="NCBI Taxonomy" id="8262"/>
    <lineage>
        <taxon>Eukaryota</taxon>
        <taxon>Metazoa</taxon>
        <taxon>Chordata</taxon>
        <taxon>Craniata</taxon>
        <taxon>Vertebrata</taxon>
        <taxon>Euteleostomi</taxon>
        <taxon>Actinopterygii</taxon>
        <taxon>Neopterygii</taxon>
        <taxon>Teleostei</taxon>
        <taxon>Neoteleostei</taxon>
        <taxon>Acanthomorphata</taxon>
        <taxon>Carangaria</taxon>
        <taxon>Pleuronectiformes</taxon>
        <taxon>Pleuronectoidei</taxon>
        <taxon>Pleuronectidae</taxon>
        <taxon>Pleuronectes</taxon>
    </lineage>
</organism>
<keyword evidence="3" id="KW-1185">Reference proteome</keyword>
<accession>A0A9N7VLU9</accession>
<proteinExistence type="predicted"/>
<feature type="compositionally biased region" description="Low complexity" evidence="1">
    <location>
        <begin position="1"/>
        <end position="15"/>
    </location>
</feature>
<gene>
    <name evidence="2" type="ORF">PLEPLA_LOCUS39403</name>
</gene>
<feature type="region of interest" description="Disordered" evidence="1">
    <location>
        <begin position="1"/>
        <end position="27"/>
    </location>
</feature>
<dbReference type="AlphaFoldDB" id="A0A9N7VLU9"/>
<evidence type="ECO:0000313" key="3">
    <source>
        <dbReference type="Proteomes" id="UP001153269"/>
    </source>
</evidence>
<dbReference type="EMBL" id="CADEAL010004097">
    <property type="protein sequence ID" value="CAB1451677.1"/>
    <property type="molecule type" value="Genomic_DNA"/>
</dbReference>
<sequence>MDSSAGSRDSAAGRSGSERGAESSSGGRSELLLYLTCLPERYRTAKFSLAAYLLCWALLRWYQKLKCQSAPLQKKATSSHSGYVNKQSTKKKEGVSKVVFDKKHYSA</sequence>
<evidence type="ECO:0000256" key="1">
    <source>
        <dbReference type="SAM" id="MobiDB-lite"/>
    </source>
</evidence>
<comment type="caution">
    <text evidence="2">The sequence shown here is derived from an EMBL/GenBank/DDBJ whole genome shotgun (WGS) entry which is preliminary data.</text>
</comment>
<protein>
    <submittedName>
        <fullName evidence="2">Uncharacterized protein</fullName>
    </submittedName>
</protein>
<name>A0A9N7VLU9_PLEPL</name>
<reference evidence="2" key="1">
    <citation type="submission" date="2020-03" db="EMBL/GenBank/DDBJ databases">
        <authorList>
            <person name="Weist P."/>
        </authorList>
    </citation>
    <scope>NUCLEOTIDE SEQUENCE</scope>
</reference>
<evidence type="ECO:0000313" key="2">
    <source>
        <dbReference type="EMBL" id="CAB1451677.1"/>
    </source>
</evidence>